<gene>
    <name evidence="10" type="ORF">RM550_02770</name>
</gene>
<evidence type="ECO:0000256" key="1">
    <source>
        <dbReference type="ARBA" id="ARBA00005715"/>
    </source>
</evidence>
<feature type="domain" description="Four-carbon acid sugar kinase nucleotide binding" evidence="9">
    <location>
        <begin position="251"/>
        <end position="432"/>
    </location>
</feature>
<dbReference type="Gene3D" id="3.40.980.20">
    <property type="entry name" value="Four-carbon acid sugar kinase, nucleotide binding domain"/>
    <property type="match status" value="1"/>
</dbReference>
<dbReference type="Gene3D" id="3.40.50.10840">
    <property type="entry name" value="Putative sugar-binding, N-terminal domain"/>
    <property type="match status" value="1"/>
</dbReference>
<evidence type="ECO:0000256" key="5">
    <source>
        <dbReference type="ARBA" id="ARBA00022840"/>
    </source>
</evidence>
<evidence type="ECO:0000256" key="2">
    <source>
        <dbReference type="ARBA" id="ARBA00022679"/>
    </source>
</evidence>
<evidence type="ECO:0000313" key="11">
    <source>
        <dbReference type="Proteomes" id="UP001180551"/>
    </source>
</evidence>
<evidence type="ECO:0000256" key="6">
    <source>
        <dbReference type="ARBA" id="ARBA00023277"/>
    </source>
</evidence>
<dbReference type="Pfam" id="PF07005">
    <property type="entry name" value="SBD_N"/>
    <property type="match status" value="1"/>
</dbReference>
<dbReference type="Pfam" id="PF17042">
    <property type="entry name" value="NBD_C"/>
    <property type="match status" value="1"/>
</dbReference>
<dbReference type="EMBL" id="JAVRFE010000002">
    <property type="protein sequence ID" value="MDT0454662.1"/>
    <property type="molecule type" value="Genomic_DNA"/>
</dbReference>
<dbReference type="RefSeq" id="WP_311622093.1">
    <property type="nucleotide sequence ID" value="NZ_JAVRFE010000002.1"/>
</dbReference>
<evidence type="ECO:0000259" key="8">
    <source>
        <dbReference type="Pfam" id="PF07005"/>
    </source>
</evidence>
<dbReference type="SUPFAM" id="SSF142764">
    <property type="entry name" value="YgbK-like"/>
    <property type="match status" value="1"/>
</dbReference>
<protein>
    <submittedName>
        <fullName evidence="10">Four-carbon acid sugar kinase family protein</fullName>
    </submittedName>
</protein>
<dbReference type="InterPro" id="IPR010737">
    <property type="entry name" value="4-carb_acid_sugar_kinase_N"/>
</dbReference>
<reference evidence="10" key="1">
    <citation type="submission" date="2024-05" db="EMBL/GenBank/DDBJ databases">
        <title>30 novel species of actinomycetes from the DSMZ collection.</title>
        <authorList>
            <person name="Nouioui I."/>
        </authorList>
    </citation>
    <scope>NUCLEOTIDE SEQUENCE</scope>
    <source>
        <strain evidence="10">DSM 41527</strain>
    </source>
</reference>
<feature type="compositionally biased region" description="Low complexity" evidence="7">
    <location>
        <begin position="334"/>
        <end position="345"/>
    </location>
</feature>
<dbReference type="GO" id="GO:0016301">
    <property type="term" value="F:kinase activity"/>
    <property type="evidence" value="ECO:0007669"/>
    <property type="project" value="UniProtKB-KW"/>
</dbReference>
<evidence type="ECO:0000259" key="9">
    <source>
        <dbReference type="Pfam" id="PF17042"/>
    </source>
</evidence>
<evidence type="ECO:0000313" key="10">
    <source>
        <dbReference type="EMBL" id="MDT0454662.1"/>
    </source>
</evidence>
<evidence type="ECO:0000256" key="4">
    <source>
        <dbReference type="ARBA" id="ARBA00022777"/>
    </source>
</evidence>
<dbReference type="Proteomes" id="UP001180551">
    <property type="component" value="Unassembled WGS sequence"/>
</dbReference>
<keyword evidence="2" id="KW-0808">Transferase</keyword>
<proteinExistence type="inferred from homology"/>
<keyword evidence="3" id="KW-0547">Nucleotide-binding</keyword>
<evidence type="ECO:0000256" key="3">
    <source>
        <dbReference type="ARBA" id="ARBA00022741"/>
    </source>
</evidence>
<dbReference type="InterPro" id="IPR042213">
    <property type="entry name" value="NBD_C_sf"/>
</dbReference>
<keyword evidence="5" id="KW-0067">ATP-binding</keyword>
<evidence type="ECO:0000256" key="7">
    <source>
        <dbReference type="SAM" id="MobiDB-lite"/>
    </source>
</evidence>
<feature type="region of interest" description="Disordered" evidence="7">
    <location>
        <begin position="315"/>
        <end position="345"/>
    </location>
</feature>
<feature type="domain" description="Four-carbon acid sugar kinase N-terminal" evidence="8">
    <location>
        <begin position="5"/>
        <end position="234"/>
    </location>
</feature>
<comment type="caution">
    <text evidence="10">The sequence shown here is derived from an EMBL/GenBank/DDBJ whole genome shotgun (WGS) entry which is preliminary data.</text>
</comment>
<organism evidence="10 11">
    <name type="scientific">Streptomyces mooreae</name>
    <dbReference type="NCBI Taxonomy" id="3075523"/>
    <lineage>
        <taxon>Bacteria</taxon>
        <taxon>Bacillati</taxon>
        <taxon>Actinomycetota</taxon>
        <taxon>Actinomycetes</taxon>
        <taxon>Kitasatosporales</taxon>
        <taxon>Streptomycetaceae</taxon>
        <taxon>Streptomyces</taxon>
    </lineage>
</organism>
<comment type="similarity">
    <text evidence="1">Belongs to the four-carbon acid sugar kinase family.</text>
</comment>
<name>A0ABU2T099_9ACTN</name>
<keyword evidence="6" id="KW-0119">Carbohydrate metabolism</keyword>
<accession>A0ABU2T099</accession>
<sequence length="456" mass="45844">MAQVLVIADDLTGSNATGALYARLGLRAVTVGALAQVERYAGRVDVLVVNTASRHLPPDRAAAAVRAAAGTAGAAPLIVKRVDTTLRGNPGSELDALVDVLAAREPAARIRTLAVPAFPDAGRTTVGGLHLVDGVPLTRTAVARDPFDPVRHSRVADVLGAQSRRSTGELPLDVVERGPDAVAAALRESPAGTVVCDATENAHLHTVARAAARLAVEDRIRWVALDSGPFGAALAGELGLRPAGGPPARILAVVGSVTDRTRTQLTRTETALDARWADLDPAAPDPGAVLARLRAAAAEGATVLGVRVAPGPPATVTGSAAGSPAEPVTEPVTGPAAGPAAESAAESAPRAAARILRALAEIARRAVVELCPGGLYASGGDVAAAVTSALGADGFAIETEVLPLAIAGHLVGGPHDGLLFATKGGLIGGPDAARDCLEHLRAACTRHTLGPTLSTT</sequence>
<keyword evidence="11" id="KW-1185">Reference proteome</keyword>
<dbReference type="InterPro" id="IPR037051">
    <property type="entry name" value="4-carb_acid_sugar_kinase_N_sf"/>
</dbReference>
<dbReference type="InterPro" id="IPR031475">
    <property type="entry name" value="NBD_C"/>
</dbReference>
<keyword evidence="4 10" id="KW-0418">Kinase</keyword>